<reference evidence="2" key="1">
    <citation type="submission" date="2019-07" db="EMBL/GenBank/DDBJ databases">
        <title>Complete Genome Sequences of Vibrion rotiferianus strain AM7.</title>
        <authorList>
            <person name="Miyazaki K."/>
            <person name="Wiseschart A."/>
            <person name="Pootanakit K."/>
            <person name="Ishimori K."/>
            <person name="Kitahara K."/>
        </authorList>
    </citation>
    <scope>NUCLEOTIDE SEQUENCE [LARGE SCALE GENOMIC DNA]</scope>
    <source>
        <strain evidence="2">AM7</strain>
    </source>
</reference>
<dbReference type="Proteomes" id="UP000315115">
    <property type="component" value="Chromosome 2"/>
</dbReference>
<sequence>MRANDEVKEIFLTVSSNPVISKRQPVEPVAALTICPSVSIFKIDAAEANSSPYNRMMDSE</sequence>
<evidence type="ECO:0000313" key="2">
    <source>
        <dbReference type="Proteomes" id="UP000315115"/>
    </source>
</evidence>
<dbReference type="AlphaFoldDB" id="A0A510ICV4"/>
<name>A0A510ICV4_9VIBR</name>
<accession>A0A510ICV4</accession>
<proteinExistence type="predicted"/>
<dbReference type="EMBL" id="AP019799">
    <property type="protein sequence ID" value="BBL90968.1"/>
    <property type="molecule type" value="Genomic_DNA"/>
</dbReference>
<organism evidence="1 2">
    <name type="scientific">Vibrio rotiferianus</name>
    <dbReference type="NCBI Taxonomy" id="190895"/>
    <lineage>
        <taxon>Bacteria</taxon>
        <taxon>Pseudomonadati</taxon>
        <taxon>Pseudomonadota</taxon>
        <taxon>Gammaproteobacteria</taxon>
        <taxon>Vibrionales</taxon>
        <taxon>Vibrionaceae</taxon>
        <taxon>Vibrio</taxon>
    </lineage>
</organism>
<protein>
    <submittedName>
        <fullName evidence="1">Uncharacterized protein</fullName>
    </submittedName>
</protein>
<evidence type="ECO:0000313" key="1">
    <source>
        <dbReference type="EMBL" id="BBL90968.1"/>
    </source>
</evidence>
<gene>
    <name evidence="1" type="ORF">VroAM7_36210</name>
</gene>